<feature type="transmembrane region" description="Helical" evidence="10">
    <location>
        <begin position="378"/>
        <end position="403"/>
    </location>
</feature>
<gene>
    <name evidence="12" type="ORF">A7U60_g3059</name>
</gene>
<evidence type="ECO:0000313" key="12">
    <source>
        <dbReference type="EMBL" id="OCB89711.1"/>
    </source>
</evidence>
<feature type="compositionally biased region" description="Basic and acidic residues" evidence="9">
    <location>
        <begin position="1006"/>
        <end position="1026"/>
    </location>
</feature>
<dbReference type="PANTHER" id="PTHR10589:SF16">
    <property type="entry name" value="UBIQUITIN CARBOXYL-TERMINAL HYDROLASE ISOZYME L5"/>
    <property type="match status" value="1"/>
</dbReference>
<proteinExistence type="inferred from homology"/>
<dbReference type="InterPro" id="IPR036959">
    <property type="entry name" value="Peptidase_C12_UCH_sf"/>
</dbReference>
<dbReference type="InterPro" id="IPR038765">
    <property type="entry name" value="Papain-like_cys_pep_sf"/>
</dbReference>
<feature type="transmembrane region" description="Helical" evidence="10">
    <location>
        <begin position="244"/>
        <end position="267"/>
    </location>
</feature>
<evidence type="ECO:0000256" key="1">
    <source>
        <dbReference type="ARBA" id="ARBA00000707"/>
    </source>
</evidence>
<dbReference type="GO" id="GO:0004843">
    <property type="term" value="F:cysteine-type deubiquitinase activity"/>
    <property type="evidence" value="ECO:0007669"/>
    <property type="project" value="UniProtKB-UniRule"/>
</dbReference>
<feature type="compositionally biased region" description="Low complexity" evidence="9">
    <location>
        <begin position="721"/>
        <end position="732"/>
    </location>
</feature>
<dbReference type="PROSITE" id="PS52048">
    <property type="entry name" value="UCH_DOMAIN"/>
    <property type="match status" value="1"/>
</dbReference>
<dbReference type="EC" id="3.4.19.12" evidence="8"/>
<name>A0A9Q5I113_SANBA</name>
<evidence type="ECO:0000259" key="11">
    <source>
        <dbReference type="PROSITE" id="PS52048"/>
    </source>
</evidence>
<protein>
    <recommendedName>
        <fullName evidence="8">Ubiquitin carboxyl-terminal hydrolase</fullName>
        <ecNumber evidence="8">3.4.19.12</ecNumber>
    </recommendedName>
</protein>
<evidence type="ECO:0000256" key="8">
    <source>
        <dbReference type="RuleBase" id="RU361215"/>
    </source>
</evidence>
<dbReference type="Gene3D" id="3.40.532.10">
    <property type="entry name" value="Peptidase C12, ubiquitin carboxyl-terminal hydrolase"/>
    <property type="match status" value="1"/>
</dbReference>
<feature type="region of interest" description="Disordered" evidence="9">
    <location>
        <begin position="1003"/>
        <end position="1026"/>
    </location>
</feature>
<dbReference type="InterPro" id="IPR041507">
    <property type="entry name" value="UCH_C"/>
</dbReference>
<feature type="region of interest" description="Disordered" evidence="9">
    <location>
        <begin position="1"/>
        <end position="27"/>
    </location>
</feature>
<comment type="catalytic activity">
    <reaction evidence="1 7 8">
        <text>Thiol-dependent hydrolysis of ester, thioester, amide, peptide and isopeptide bonds formed by the C-terminal Gly of ubiquitin (a 76-residue protein attached to proteins as an intracellular targeting signal).</text>
        <dbReference type="EC" id="3.4.19.12"/>
    </reaction>
</comment>
<keyword evidence="10" id="KW-0472">Membrane</keyword>
<evidence type="ECO:0000256" key="2">
    <source>
        <dbReference type="ARBA" id="ARBA00009326"/>
    </source>
</evidence>
<dbReference type="GO" id="GO:0005737">
    <property type="term" value="C:cytoplasm"/>
    <property type="evidence" value="ECO:0007669"/>
    <property type="project" value="TreeGrafter"/>
</dbReference>
<dbReference type="PRINTS" id="PR00707">
    <property type="entry name" value="UBCTHYDRLASE"/>
</dbReference>
<feature type="site" description="Transition state stabilizer" evidence="7">
    <location>
        <position position="788"/>
    </location>
</feature>
<evidence type="ECO:0000256" key="7">
    <source>
        <dbReference type="PROSITE-ProRule" id="PRU01393"/>
    </source>
</evidence>
<evidence type="ECO:0000256" key="3">
    <source>
        <dbReference type="ARBA" id="ARBA00022670"/>
    </source>
</evidence>
<keyword evidence="5 7" id="KW-0378">Hydrolase</keyword>
<reference evidence="12" key="1">
    <citation type="submission" date="2016-06" db="EMBL/GenBank/DDBJ databases">
        <title>Draft Genome sequence of the fungus Inonotus baumii.</title>
        <authorList>
            <person name="Zhu H."/>
            <person name="Lin W."/>
        </authorList>
    </citation>
    <scope>NUCLEOTIDE SEQUENCE</scope>
    <source>
        <strain evidence="12">821</strain>
    </source>
</reference>
<keyword evidence="4 7" id="KW-0833">Ubl conjugation pathway</keyword>
<accession>A0A9Q5I113</accession>
<dbReference type="OrthoDB" id="3243926at2759"/>
<evidence type="ECO:0000256" key="9">
    <source>
        <dbReference type="SAM" id="MobiDB-lite"/>
    </source>
</evidence>
<feature type="active site" description="Nucleophile" evidence="7">
    <location>
        <position position="794"/>
    </location>
</feature>
<feature type="transmembrane region" description="Helical" evidence="10">
    <location>
        <begin position="279"/>
        <end position="298"/>
    </location>
</feature>
<sequence>MDPEDSQPIHRRPFSTLRKESSADDDVTLYKERTSSLVPLARSPFKPLPEPEPEPAQEIKYRPDEYVVFVTELPWSDLLLEIAMTTAFASLTDGTPILEASSIASYLSFFALVWWVWASQVAYNVRFRQSDWLHRIFAFFQLVVFCALAAFTNNFDVTNGIVDDSNEEKKLADIQMADFYSAQDVAAANFRNNRLPTLNARGISLTMAFSRLLLLVQYLLAFFHALRHARESAGGETRVVRRSAFFVHIGTLVFSSLCYFIAYGVVGRSPDKDDQIAKLVLWYFPLLVEVASHFVAATLPGRVRYPARKIYERSSTVFIIILGGGLDKITNGFQYIVGNVSIGLESLGLILCGVVIFALLFTLYFSSSEGDTLGSRRALALFFFQFFYLSALIVTLQGIAVMLEVGNIGSALETPFRFVTDTQSLLDSKGFAVYLNETDYGYDITRKINKTGVALQSLVEYVNWGVQEAVLQRDYNLTFNYLLQVDIVLIASILTNFNAMPESGSILNAEINLFWDTDAWNYTFVNNATFNKLAGDIITSNATPALWFYAAGGSVLVTLALMSLINRSPRDKYEWGQTISRLVIGSLIIAFTAIDMNASNDVLGPDLEYEGSRIWYLATHSLVLPPYALALIIEQLIELALLYLAGRSYDNFSFSVFWRKLPRVVPYVPTGTNDQSYSFDTRTSSRRTYNEPFDHQDLAYDPYEKTTEYNGMPQPPITTVASPPAGAPAFGSRNEHSSQSRENVPESLSALRPIHALIFLFKWVSNQDERGDGEAAHDDAFPGFFAHQVVNNACATLAVLNALLNIPSLQMGPELRELQSFTTDMDPQTRGLAITSSEFLREAHNTLSPPSAISLDGLNLPKTTEDAYHFVVYLPVAGSVYELDGLKQNPVNHGPFSESGEGWLAKAREIIEARIATYPPGSLEFNLMAIHDDKLPAFEAQLQAAQASGNDFLASELATRIASENEKRTRWAFENSLRRHNHVGLVHALLLALAKAGRLEPAAEQARTKMKERIEKRQREGNMEVE</sequence>
<keyword evidence="13" id="KW-1185">Reference proteome</keyword>
<dbReference type="GO" id="GO:0016579">
    <property type="term" value="P:protein deubiquitination"/>
    <property type="evidence" value="ECO:0007669"/>
    <property type="project" value="TreeGrafter"/>
</dbReference>
<feature type="transmembrane region" description="Helical" evidence="10">
    <location>
        <begin position="132"/>
        <end position="151"/>
    </location>
</feature>
<dbReference type="Pfam" id="PF18031">
    <property type="entry name" value="UCH_C"/>
    <property type="match status" value="1"/>
</dbReference>
<keyword evidence="10" id="KW-1133">Transmembrane helix</keyword>
<dbReference type="InterPro" id="IPR001578">
    <property type="entry name" value="Peptidase_C12_UCH"/>
</dbReference>
<comment type="caution">
    <text evidence="12">The sequence shown here is derived from an EMBL/GenBank/DDBJ whole genome shotgun (WGS) entry which is preliminary data.</text>
</comment>
<feature type="region of interest" description="Disordered" evidence="9">
    <location>
        <begin position="715"/>
        <end position="745"/>
    </location>
</feature>
<feature type="transmembrane region" description="Helical" evidence="10">
    <location>
        <begin position="103"/>
        <end position="125"/>
    </location>
</feature>
<comment type="similarity">
    <text evidence="2 7 8">Belongs to the peptidase C12 family.</text>
</comment>
<dbReference type="AlphaFoldDB" id="A0A9Q5I113"/>
<keyword evidence="3 7" id="KW-0645">Protease</keyword>
<organism evidence="12 13">
    <name type="scientific">Sanghuangporus baumii</name>
    <name type="common">Phellinus baumii</name>
    <dbReference type="NCBI Taxonomy" id="108892"/>
    <lineage>
        <taxon>Eukaryota</taxon>
        <taxon>Fungi</taxon>
        <taxon>Dikarya</taxon>
        <taxon>Basidiomycota</taxon>
        <taxon>Agaricomycotina</taxon>
        <taxon>Agaricomycetes</taxon>
        <taxon>Hymenochaetales</taxon>
        <taxon>Hymenochaetaceae</taxon>
        <taxon>Sanghuangporus</taxon>
    </lineage>
</organism>
<feature type="compositionally biased region" description="Basic and acidic residues" evidence="9">
    <location>
        <begin position="17"/>
        <end position="27"/>
    </location>
</feature>
<dbReference type="Pfam" id="PF06772">
    <property type="entry name" value="LtrA"/>
    <property type="match status" value="1"/>
</dbReference>
<feature type="active site" description="Proton donor" evidence="7">
    <location>
        <position position="869"/>
    </location>
</feature>
<dbReference type="InterPro" id="IPR010640">
    <property type="entry name" value="Low_temperature_requirement_A"/>
</dbReference>
<feature type="site" description="Important for enzyme activity" evidence="7">
    <location>
        <position position="884"/>
    </location>
</feature>
<feature type="transmembrane region" description="Helical" evidence="10">
    <location>
        <begin position="310"/>
        <end position="326"/>
    </location>
</feature>
<evidence type="ECO:0000256" key="5">
    <source>
        <dbReference type="ARBA" id="ARBA00022801"/>
    </source>
</evidence>
<evidence type="ECO:0000256" key="10">
    <source>
        <dbReference type="SAM" id="Phobius"/>
    </source>
</evidence>
<dbReference type="EMBL" id="LNZH02000150">
    <property type="protein sequence ID" value="OCB89711.1"/>
    <property type="molecule type" value="Genomic_DNA"/>
</dbReference>
<feature type="domain" description="UCH catalytic" evidence="11">
    <location>
        <begin position="657"/>
        <end position="932"/>
    </location>
</feature>
<keyword evidence="6 7" id="KW-0788">Thiol protease</keyword>
<evidence type="ECO:0000313" key="13">
    <source>
        <dbReference type="Proteomes" id="UP000757232"/>
    </source>
</evidence>
<feature type="transmembrane region" description="Helical" evidence="10">
    <location>
        <begin position="346"/>
        <end position="366"/>
    </location>
</feature>
<dbReference type="GO" id="GO:0006511">
    <property type="term" value="P:ubiquitin-dependent protein catabolic process"/>
    <property type="evidence" value="ECO:0007669"/>
    <property type="project" value="UniProtKB-UniRule"/>
</dbReference>
<dbReference type="SUPFAM" id="SSF54001">
    <property type="entry name" value="Cysteine proteinases"/>
    <property type="match status" value="1"/>
</dbReference>
<dbReference type="Gene3D" id="1.20.58.860">
    <property type="match status" value="1"/>
</dbReference>
<feature type="transmembrane region" description="Helical" evidence="10">
    <location>
        <begin position="203"/>
        <end position="223"/>
    </location>
</feature>
<dbReference type="PANTHER" id="PTHR10589">
    <property type="entry name" value="UBIQUITIN CARBOXYL-TERMINAL HYDROLASE"/>
    <property type="match status" value="1"/>
</dbReference>
<dbReference type="Pfam" id="PF01088">
    <property type="entry name" value="Peptidase_C12"/>
    <property type="match status" value="1"/>
</dbReference>
<keyword evidence="10" id="KW-0812">Transmembrane</keyword>
<evidence type="ECO:0000256" key="4">
    <source>
        <dbReference type="ARBA" id="ARBA00022786"/>
    </source>
</evidence>
<evidence type="ECO:0000256" key="6">
    <source>
        <dbReference type="ARBA" id="ARBA00022807"/>
    </source>
</evidence>
<dbReference type="PROSITE" id="PS52049">
    <property type="entry name" value="ULD"/>
    <property type="match status" value="1"/>
</dbReference>
<dbReference type="Proteomes" id="UP000757232">
    <property type="component" value="Unassembled WGS sequence"/>
</dbReference>